<proteinExistence type="predicted"/>
<accession>A0ABS8LVH1</accession>
<comment type="caution">
    <text evidence="1">The sequence shown here is derived from an EMBL/GenBank/DDBJ whole genome shotgun (WGS) entry which is preliminary data.</text>
</comment>
<organism evidence="1 2">
    <name type="scientific">Flavobacterium lipolyticum</name>
    <dbReference type="NCBI Taxonomy" id="2893754"/>
    <lineage>
        <taxon>Bacteria</taxon>
        <taxon>Pseudomonadati</taxon>
        <taxon>Bacteroidota</taxon>
        <taxon>Flavobacteriia</taxon>
        <taxon>Flavobacteriales</taxon>
        <taxon>Flavobacteriaceae</taxon>
        <taxon>Flavobacterium</taxon>
    </lineage>
</organism>
<keyword evidence="2" id="KW-1185">Reference proteome</keyword>
<dbReference type="Proteomes" id="UP001430700">
    <property type="component" value="Unassembled WGS sequence"/>
</dbReference>
<gene>
    <name evidence="1" type="ORF">LNQ34_01250</name>
</gene>
<reference evidence="1" key="1">
    <citation type="submission" date="2021-11" db="EMBL/GenBank/DDBJ databases">
        <title>Description of novel Flavobacterium species.</title>
        <authorList>
            <person name="Saticioglu I.B."/>
            <person name="Ay H."/>
            <person name="Altun S."/>
            <person name="Duman M."/>
        </authorList>
    </citation>
    <scope>NUCLEOTIDE SEQUENCE</scope>
    <source>
        <strain evidence="1">F-126</strain>
    </source>
</reference>
<sequence length="130" mass="14497">MLSWYSKSLKNNIKEMNDDEVIFSSFWPSQGQVGTTITFSANNNPYKENIRPGSMDIYEVTFISPSLPSVVADSGVIIDEYSRFSVRVPAGVVVGGRYGIIFTLKKTNGLGAQELFFFRTSSYQPSFTVL</sequence>
<name>A0ABS8LVH1_9FLAO</name>
<evidence type="ECO:0000313" key="1">
    <source>
        <dbReference type="EMBL" id="MCC9016399.1"/>
    </source>
</evidence>
<dbReference type="RefSeq" id="WP_229998400.1">
    <property type="nucleotide sequence ID" value="NZ_JAJJMN010000001.1"/>
</dbReference>
<dbReference type="EMBL" id="JAJJMN010000001">
    <property type="protein sequence ID" value="MCC9016399.1"/>
    <property type="molecule type" value="Genomic_DNA"/>
</dbReference>
<evidence type="ECO:0000313" key="2">
    <source>
        <dbReference type="Proteomes" id="UP001430700"/>
    </source>
</evidence>
<protein>
    <submittedName>
        <fullName evidence="1">Uncharacterized protein</fullName>
    </submittedName>
</protein>